<proteinExistence type="predicted"/>
<dbReference type="EMBL" id="PJRS01000009">
    <property type="protein sequence ID" value="PLR28473.1"/>
    <property type="molecule type" value="Genomic_DNA"/>
</dbReference>
<keyword evidence="3" id="KW-1185">Reference proteome</keyword>
<accession>A0A2N5DQY6</accession>
<sequence>MKPLDLLKTRAAIVGLPVALTLGAIAGVAMQIGPQEREPQPYAEVQGSQYAEAAPMVWPAGNVPDYVIGQDFLHPPVDETPVVLTSADMAQMGLIEPASYEPDPADADIVSASGATTVALDDQPAVPTEPADAPPRSFASTSGDILDTRLPEELVAGPPAQAPVPTEVALRY</sequence>
<evidence type="ECO:0000313" key="3">
    <source>
        <dbReference type="Proteomes" id="UP000234479"/>
    </source>
</evidence>
<dbReference type="AlphaFoldDB" id="A0A2N5DQY6"/>
<feature type="region of interest" description="Disordered" evidence="1">
    <location>
        <begin position="124"/>
        <end position="172"/>
    </location>
</feature>
<dbReference type="OrthoDB" id="7190219at2"/>
<reference evidence="2 3" key="1">
    <citation type="submission" date="2017-12" db="EMBL/GenBank/DDBJ databases">
        <title>The genome sequence of Caulobacter sp. 410.</title>
        <authorList>
            <person name="Gao J."/>
            <person name="Mao X."/>
            <person name="Sun J."/>
        </authorList>
    </citation>
    <scope>NUCLEOTIDE SEQUENCE [LARGE SCALE GENOMIC DNA]</scope>
    <source>
        <strain evidence="2 3">410</strain>
    </source>
</reference>
<organism evidence="2 3">
    <name type="scientific">Caulobacter zeae</name>
    <dbReference type="NCBI Taxonomy" id="2055137"/>
    <lineage>
        <taxon>Bacteria</taxon>
        <taxon>Pseudomonadati</taxon>
        <taxon>Pseudomonadota</taxon>
        <taxon>Alphaproteobacteria</taxon>
        <taxon>Caulobacterales</taxon>
        <taxon>Caulobacteraceae</taxon>
        <taxon>Caulobacter</taxon>
    </lineage>
</organism>
<evidence type="ECO:0000313" key="2">
    <source>
        <dbReference type="EMBL" id="PLR28473.1"/>
    </source>
</evidence>
<protein>
    <submittedName>
        <fullName evidence="2">Uncharacterized protein</fullName>
    </submittedName>
</protein>
<gene>
    <name evidence="2" type="ORF">SGCZBJ_03245</name>
</gene>
<dbReference type="RefSeq" id="WP_101716589.1">
    <property type="nucleotide sequence ID" value="NZ_PJRS01000009.1"/>
</dbReference>
<name>A0A2N5DQY6_9CAUL</name>
<comment type="caution">
    <text evidence="2">The sequence shown here is derived from an EMBL/GenBank/DDBJ whole genome shotgun (WGS) entry which is preliminary data.</text>
</comment>
<evidence type="ECO:0000256" key="1">
    <source>
        <dbReference type="SAM" id="MobiDB-lite"/>
    </source>
</evidence>
<dbReference type="Proteomes" id="UP000234479">
    <property type="component" value="Unassembled WGS sequence"/>
</dbReference>